<evidence type="ECO:0000313" key="1">
    <source>
        <dbReference type="EMBL" id="KKK55155.1"/>
    </source>
</evidence>
<dbReference type="AlphaFoldDB" id="A0A0F8X2S3"/>
<feature type="non-terminal residue" evidence="1">
    <location>
        <position position="142"/>
    </location>
</feature>
<comment type="caution">
    <text evidence="1">The sequence shown here is derived from an EMBL/GenBank/DDBJ whole genome shotgun (WGS) entry which is preliminary data.</text>
</comment>
<organism evidence="1">
    <name type="scientific">marine sediment metagenome</name>
    <dbReference type="NCBI Taxonomy" id="412755"/>
    <lineage>
        <taxon>unclassified sequences</taxon>
        <taxon>metagenomes</taxon>
        <taxon>ecological metagenomes</taxon>
    </lineage>
</organism>
<gene>
    <name evidence="1" type="ORF">LCGC14_3077410</name>
</gene>
<reference evidence="1" key="1">
    <citation type="journal article" date="2015" name="Nature">
        <title>Complex archaea that bridge the gap between prokaryotes and eukaryotes.</title>
        <authorList>
            <person name="Spang A."/>
            <person name="Saw J.H."/>
            <person name="Jorgensen S.L."/>
            <person name="Zaremba-Niedzwiedzka K."/>
            <person name="Martijn J."/>
            <person name="Lind A.E."/>
            <person name="van Eijk R."/>
            <person name="Schleper C."/>
            <person name="Guy L."/>
            <person name="Ettema T.J."/>
        </authorList>
    </citation>
    <scope>NUCLEOTIDE SEQUENCE</scope>
</reference>
<sequence length="142" mass="16247">MNEGVPVLLPDQVIEALRQLLDDGEAYQWATGRFICDVLDEFPNLDRSDIVKQLADRTGADRSTLRDRHNMAKFYPPDVVEEYDMLSYSQLRACKSAGDEAHNYLEWAANNLPAPVAVIRARIDNNGHDQPAWVHRWQAVQR</sequence>
<protein>
    <submittedName>
        <fullName evidence="1">Uncharacterized protein</fullName>
    </submittedName>
</protein>
<dbReference type="EMBL" id="LAZR01065633">
    <property type="protein sequence ID" value="KKK55155.1"/>
    <property type="molecule type" value="Genomic_DNA"/>
</dbReference>
<name>A0A0F8X2S3_9ZZZZ</name>
<accession>A0A0F8X2S3</accession>
<proteinExistence type="predicted"/>